<feature type="region of interest" description="Disordered" evidence="1">
    <location>
        <begin position="133"/>
        <end position="188"/>
    </location>
</feature>
<dbReference type="Proteomes" id="UP000299102">
    <property type="component" value="Unassembled WGS sequence"/>
</dbReference>
<keyword evidence="3" id="KW-1185">Reference proteome</keyword>
<proteinExistence type="predicted"/>
<evidence type="ECO:0000313" key="2">
    <source>
        <dbReference type="EMBL" id="GBP55163.1"/>
    </source>
</evidence>
<protein>
    <submittedName>
        <fullName evidence="2">Uncharacterized protein</fullName>
    </submittedName>
</protein>
<dbReference type="AlphaFoldDB" id="A0A4C1WW75"/>
<comment type="caution">
    <text evidence="2">The sequence shown here is derived from an EMBL/GenBank/DDBJ whole genome shotgun (WGS) entry which is preliminary data.</text>
</comment>
<evidence type="ECO:0000313" key="3">
    <source>
        <dbReference type="Proteomes" id="UP000299102"/>
    </source>
</evidence>
<sequence length="188" mass="20082">MRSIACGGAPDCEEVVVEGGREAQNRLHTQPTAGGRTLVDADRIKAARIGDPLGVDLTERACRPLIRLSTHPMAAAGAVRVSEPHPSTYSFFDLERPSSLIFFILHSSDFNPVPTPGHPRARALLRMRSAAGGGAPGCGVVVDESGGRGPQLDRRTQTTAARRTPMNADHVEAAHRRLSSSTRSSTRQ</sequence>
<accession>A0A4C1WW75</accession>
<reference evidence="2 3" key="1">
    <citation type="journal article" date="2019" name="Commun. Biol.">
        <title>The bagworm genome reveals a unique fibroin gene that provides high tensile strength.</title>
        <authorList>
            <person name="Kono N."/>
            <person name="Nakamura H."/>
            <person name="Ohtoshi R."/>
            <person name="Tomita M."/>
            <person name="Numata K."/>
            <person name="Arakawa K."/>
        </authorList>
    </citation>
    <scope>NUCLEOTIDE SEQUENCE [LARGE SCALE GENOMIC DNA]</scope>
</reference>
<dbReference type="EMBL" id="BGZK01000662">
    <property type="protein sequence ID" value="GBP55163.1"/>
    <property type="molecule type" value="Genomic_DNA"/>
</dbReference>
<gene>
    <name evidence="2" type="ORF">EVAR_90185_1</name>
</gene>
<organism evidence="2 3">
    <name type="scientific">Eumeta variegata</name>
    <name type="common">Bagworm moth</name>
    <name type="synonym">Eumeta japonica</name>
    <dbReference type="NCBI Taxonomy" id="151549"/>
    <lineage>
        <taxon>Eukaryota</taxon>
        <taxon>Metazoa</taxon>
        <taxon>Ecdysozoa</taxon>
        <taxon>Arthropoda</taxon>
        <taxon>Hexapoda</taxon>
        <taxon>Insecta</taxon>
        <taxon>Pterygota</taxon>
        <taxon>Neoptera</taxon>
        <taxon>Endopterygota</taxon>
        <taxon>Lepidoptera</taxon>
        <taxon>Glossata</taxon>
        <taxon>Ditrysia</taxon>
        <taxon>Tineoidea</taxon>
        <taxon>Psychidae</taxon>
        <taxon>Oiketicinae</taxon>
        <taxon>Eumeta</taxon>
    </lineage>
</organism>
<name>A0A4C1WW75_EUMVA</name>
<evidence type="ECO:0000256" key="1">
    <source>
        <dbReference type="SAM" id="MobiDB-lite"/>
    </source>
</evidence>
<feature type="compositionally biased region" description="Low complexity" evidence="1">
    <location>
        <begin position="179"/>
        <end position="188"/>
    </location>
</feature>